<dbReference type="AlphaFoldDB" id="A0A2P5P559"/>
<name>A0A2P5P559_9CHLR</name>
<dbReference type="PROSITE" id="PS50893">
    <property type="entry name" value="ABC_TRANSPORTER_2"/>
    <property type="match status" value="1"/>
</dbReference>
<keyword evidence="10" id="KW-1185">Reference proteome</keyword>
<dbReference type="InterPro" id="IPR036640">
    <property type="entry name" value="ABC1_TM_sf"/>
</dbReference>
<dbReference type="SUPFAM" id="SSF90123">
    <property type="entry name" value="ABC transporter transmembrane region"/>
    <property type="match status" value="1"/>
</dbReference>
<dbReference type="PROSITE" id="PS00211">
    <property type="entry name" value="ABC_TRANSPORTER_1"/>
    <property type="match status" value="1"/>
</dbReference>
<sequence>MKALNLVLTYTRKYRLVLSVTIIAMLLLVAVQLAIPWAIKSLLALFSGSEITADALSTVGRIALLVLAIYLARAGLEFLRSYYAHVAGWGVVADLRKHIYERMQRFSLRFYQDKQTGQLMSHVVNDTDQFEDLIAHAIPDIFVSFVTLVGVCAVLAYINWQLALLALIPIPFIVILMRLYARYVRPAFRERQKELGNLNAVLADNLSGIREIKAFTREDEENEKVGHQVEKYRQLSLRAIGLMSAFQPVIAFFSSLGLVIVIYFGGHLAFRQTLSLPDLVAFVLYLDLLYQPVKTLSGSWEQIQRALAGADRVADLLEETPEPQQKQGSFLIAGRAPGAIRLKGVCFEYKQGQPVLEDIDLEIPARKVIALVGPSGVGKSTLVSLIPRFYDPTQGTVSLDGRDVREIDLQGLRQQISIVLQDVFLFYGSIRENILFGRPNATEAELITAAKVANAHDFITSMPDGYQTLIGERGLKLSGGQKQRISIARAVLRDAPVLILDEATSAVDTETELLIQQALERLIAGRTTIIIAHRLSTIRNADKIVVLDGRRIAETGNHDELIKKKGLYHKLYSIQNKLSESPLLYNNEPEDHISASVI</sequence>
<evidence type="ECO:0000256" key="6">
    <source>
        <dbReference type="ARBA" id="ARBA00022840"/>
    </source>
</evidence>
<evidence type="ECO:0000256" key="1">
    <source>
        <dbReference type="ARBA" id="ARBA00004651"/>
    </source>
</evidence>
<dbReference type="InterPro" id="IPR017871">
    <property type="entry name" value="ABC_transporter-like_CS"/>
</dbReference>
<dbReference type="InterPro" id="IPR039421">
    <property type="entry name" value="Type_1_exporter"/>
</dbReference>
<keyword evidence="2" id="KW-0813">Transport</keyword>
<dbReference type="Proteomes" id="UP000235653">
    <property type="component" value="Unassembled WGS sequence"/>
</dbReference>
<evidence type="ECO:0000256" key="8">
    <source>
        <dbReference type="ARBA" id="ARBA00023136"/>
    </source>
</evidence>
<dbReference type="InterPro" id="IPR011527">
    <property type="entry name" value="ABC1_TM_dom"/>
</dbReference>
<gene>
    <name evidence="9" type="ORF">JP09_008810</name>
</gene>
<comment type="subcellular location">
    <subcellularLocation>
        <location evidence="1">Cell membrane</location>
        <topology evidence="1">Multi-pass membrane protein</topology>
    </subcellularLocation>
</comment>
<dbReference type="InterPro" id="IPR003593">
    <property type="entry name" value="AAA+_ATPase"/>
</dbReference>
<dbReference type="SMART" id="SM00382">
    <property type="entry name" value="AAA"/>
    <property type="match status" value="1"/>
</dbReference>
<dbReference type="GO" id="GO:0005524">
    <property type="term" value="F:ATP binding"/>
    <property type="evidence" value="ECO:0007669"/>
    <property type="project" value="UniProtKB-KW"/>
</dbReference>
<comment type="caution">
    <text evidence="9">The sequence shown here is derived from an EMBL/GenBank/DDBJ whole genome shotgun (WGS) entry which is preliminary data.</text>
</comment>
<dbReference type="InterPro" id="IPR027417">
    <property type="entry name" value="P-loop_NTPase"/>
</dbReference>
<proteinExistence type="predicted"/>
<dbReference type="GO" id="GO:0005886">
    <property type="term" value="C:plasma membrane"/>
    <property type="evidence" value="ECO:0007669"/>
    <property type="project" value="UniProtKB-SubCell"/>
</dbReference>
<keyword evidence="4" id="KW-0812">Transmembrane</keyword>
<dbReference type="PROSITE" id="PS50929">
    <property type="entry name" value="ABC_TM1F"/>
    <property type="match status" value="1"/>
</dbReference>
<dbReference type="Gene3D" id="1.20.1560.10">
    <property type="entry name" value="ABC transporter type 1, transmembrane domain"/>
    <property type="match status" value="1"/>
</dbReference>
<organism evidence="9 10">
    <name type="scientific">Dehalogenimonas etheniformans</name>
    <dbReference type="NCBI Taxonomy" id="1536648"/>
    <lineage>
        <taxon>Bacteria</taxon>
        <taxon>Bacillati</taxon>
        <taxon>Chloroflexota</taxon>
        <taxon>Dehalococcoidia</taxon>
        <taxon>Dehalococcoidales</taxon>
        <taxon>Dehalococcoidaceae</taxon>
        <taxon>Dehalogenimonas</taxon>
    </lineage>
</organism>
<evidence type="ECO:0000256" key="5">
    <source>
        <dbReference type="ARBA" id="ARBA00022741"/>
    </source>
</evidence>
<dbReference type="CDD" id="cd18778">
    <property type="entry name" value="ABC_6TM_exporter_like"/>
    <property type="match status" value="1"/>
</dbReference>
<keyword evidence="3" id="KW-1003">Cell membrane</keyword>
<protein>
    <submittedName>
        <fullName evidence="9">ABC transporter ATP-binding protein</fullName>
    </submittedName>
</protein>
<dbReference type="PANTHER" id="PTHR43394">
    <property type="entry name" value="ATP-DEPENDENT PERMEASE MDL1, MITOCHONDRIAL"/>
    <property type="match status" value="1"/>
</dbReference>
<dbReference type="RefSeq" id="WP_102331616.1">
    <property type="nucleotide sequence ID" value="NZ_JQAN02000012.1"/>
</dbReference>
<keyword evidence="6 9" id="KW-0067">ATP-binding</keyword>
<keyword evidence="7" id="KW-1133">Transmembrane helix</keyword>
<dbReference type="Pfam" id="PF00005">
    <property type="entry name" value="ABC_tran"/>
    <property type="match status" value="1"/>
</dbReference>
<reference evidence="9 10" key="1">
    <citation type="journal article" date="2017" name="ISME J.">
        <title>Grape pomace compost harbors organohalide-respiring Dehalogenimonas species with novel reductive dehalogenase genes.</title>
        <authorList>
            <person name="Yang Y."/>
            <person name="Higgins S.A."/>
            <person name="Yan J."/>
            <person name="Simsir B."/>
            <person name="Chourey K."/>
            <person name="Iyer R."/>
            <person name="Hettich R.L."/>
            <person name="Baldwin B."/>
            <person name="Ogles D.M."/>
            <person name="Loffler F.E."/>
        </authorList>
    </citation>
    <scope>NUCLEOTIDE SEQUENCE [LARGE SCALE GENOMIC DNA]</scope>
    <source>
        <strain evidence="9 10">GP</strain>
    </source>
</reference>
<dbReference type="FunFam" id="3.40.50.300:FF:000287">
    <property type="entry name" value="Multidrug ABC transporter ATP-binding protein"/>
    <property type="match status" value="1"/>
</dbReference>
<evidence type="ECO:0000256" key="3">
    <source>
        <dbReference type="ARBA" id="ARBA00022475"/>
    </source>
</evidence>
<evidence type="ECO:0000313" key="10">
    <source>
        <dbReference type="Proteomes" id="UP000235653"/>
    </source>
</evidence>
<dbReference type="InterPro" id="IPR003439">
    <property type="entry name" value="ABC_transporter-like_ATP-bd"/>
</dbReference>
<dbReference type="Pfam" id="PF00664">
    <property type="entry name" value="ABC_membrane"/>
    <property type="match status" value="1"/>
</dbReference>
<dbReference type="GO" id="GO:0016887">
    <property type="term" value="F:ATP hydrolysis activity"/>
    <property type="evidence" value="ECO:0007669"/>
    <property type="project" value="InterPro"/>
</dbReference>
<evidence type="ECO:0000256" key="7">
    <source>
        <dbReference type="ARBA" id="ARBA00022989"/>
    </source>
</evidence>
<evidence type="ECO:0000256" key="4">
    <source>
        <dbReference type="ARBA" id="ARBA00022692"/>
    </source>
</evidence>
<dbReference type="Gene3D" id="3.40.50.300">
    <property type="entry name" value="P-loop containing nucleotide triphosphate hydrolases"/>
    <property type="match status" value="1"/>
</dbReference>
<accession>A0A2P5P559</accession>
<dbReference type="PANTHER" id="PTHR43394:SF1">
    <property type="entry name" value="ATP-BINDING CASSETTE SUB-FAMILY B MEMBER 10, MITOCHONDRIAL"/>
    <property type="match status" value="1"/>
</dbReference>
<evidence type="ECO:0000313" key="9">
    <source>
        <dbReference type="EMBL" id="PPD57425.1"/>
    </source>
</evidence>
<keyword evidence="5" id="KW-0547">Nucleotide-binding</keyword>
<dbReference type="GO" id="GO:0015421">
    <property type="term" value="F:ABC-type oligopeptide transporter activity"/>
    <property type="evidence" value="ECO:0007669"/>
    <property type="project" value="TreeGrafter"/>
</dbReference>
<dbReference type="OrthoDB" id="9770415at2"/>
<evidence type="ECO:0000256" key="2">
    <source>
        <dbReference type="ARBA" id="ARBA00022448"/>
    </source>
</evidence>
<dbReference type="FunFam" id="1.20.1560.10:FF:000011">
    <property type="entry name" value="Multidrug ABC transporter ATP-binding protein"/>
    <property type="match status" value="1"/>
</dbReference>
<dbReference type="SUPFAM" id="SSF52540">
    <property type="entry name" value="P-loop containing nucleoside triphosphate hydrolases"/>
    <property type="match status" value="1"/>
</dbReference>
<keyword evidence="8" id="KW-0472">Membrane</keyword>
<dbReference type="EMBL" id="JQAN02000012">
    <property type="protein sequence ID" value="PPD57425.1"/>
    <property type="molecule type" value="Genomic_DNA"/>
</dbReference>